<comment type="caution">
    <text evidence="3">The sequence shown here is derived from an EMBL/GenBank/DDBJ whole genome shotgun (WGS) entry which is preliminary data.</text>
</comment>
<evidence type="ECO:0000256" key="1">
    <source>
        <dbReference type="SAM" id="MobiDB-lite"/>
    </source>
</evidence>
<evidence type="ECO:0000313" key="3">
    <source>
        <dbReference type="EMBL" id="MVU82807.1"/>
    </source>
</evidence>
<evidence type="ECO:0000313" key="4">
    <source>
        <dbReference type="Proteomes" id="UP000466794"/>
    </source>
</evidence>
<dbReference type="RefSeq" id="WP_157392364.1">
    <property type="nucleotide sequence ID" value="NZ_WRPP01000010.1"/>
</dbReference>
<feature type="region of interest" description="Disordered" evidence="1">
    <location>
        <begin position="77"/>
        <end position="123"/>
    </location>
</feature>
<reference evidence="3 4" key="1">
    <citation type="submission" date="2019-12" db="EMBL/GenBank/DDBJ databases">
        <title>Nocardia sp. nov. ET3-3 isolated from soil.</title>
        <authorList>
            <person name="Kanchanasin P."/>
            <person name="Tanasupawat S."/>
            <person name="Yuki M."/>
            <person name="Kudo T."/>
        </authorList>
    </citation>
    <scope>NUCLEOTIDE SEQUENCE [LARGE SCALE GENOMIC DNA]</scope>
    <source>
        <strain evidence="3 4">ET3-3</strain>
    </source>
</reference>
<proteinExistence type="predicted"/>
<gene>
    <name evidence="3" type="ORF">GPX89_36930</name>
</gene>
<keyword evidence="4" id="KW-1185">Reference proteome</keyword>
<feature type="compositionally biased region" description="Low complexity" evidence="1">
    <location>
        <begin position="85"/>
        <end position="100"/>
    </location>
</feature>
<feature type="signal peptide" evidence="2">
    <location>
        <begin position="1"/>
        <end position="38"/>
    </location>
</feature>
<evidence type="ECO:0000256" key="2">
    <source>
        <dbReference type="SAM" id="SignalP"/>
    </source>
</evidence>
<evidence type="ECO:0008006" key="5">
    <source>
        <dbReference type="Google" id="ProtNLM"/>
    </source>
</evidence>
<dbReference type="AlphaFoldDB" id="A0A7K1V8E1"/>
<dbReference type="EMBL" id="WRPP01000010">
    <property type="protein sequence ID" value="MVU82807.1"/>
    <property type="molecule type" value="Genomic_DNA"/>
</dbReference>
<sequence length="123" mass="12815">MPPPSHRRTAAIARLAGIAATMAAAPAVAVIIAGSAQAAQAPVQQSADVGTAARAHLSTLLGPGVTTERLSADQATNPHVLKPNPFHQFQQFHQGPFRQGSPFGQDIPFHQAPGDPFQELSEP</sequence>
<name>A0A7K1V8E1_9NOCA</name>
<feature type="chain" id="PRO_5029850028" description="Serine protease" evidence="2">
    <location>
        <begin position="39"/>
        <end position="123"/>
    </location>
</feature>
<protein>
    <recommendedName>
        <fullName evidence="5">Serine protease</fullName>
    </recommendedName>
</protein>
<accession>A0A7K1V8E1</accession>
<organism evidence="3 4">
    <name type="scientific">Nocardia terrae</name>
    <dbReference type="NCBI Taxonomy" id="2675851"/>
    <lineage>
        <taxon>Bacteria</taxon>
        <taxon>Bacillati</taxon>
        <taxon>Actinomycetota</taxon>
        <taxon>Actinomycetes</taxon>
        <taxon>Mycobacteriales</taxon>
        <taxon>Nocardiaceae</taxon>
        <taxon>Nocardia</taxon>
    </lineage>
</organism>
<keyword evidence="2" id="KW-0732">Signal</keyword>
<dbReference type="Proteomes" id="UP000466794">
    <property type="component" value="Unassembled WGS sequence"/>
</dbReference>